<dbReference type="AlphaFoldDB" id="A0A7W6MR48"/>
<sequence>MNWGLEDFAAAAALLGGAGVSLVVVFESMPGLLPRVLLAGVVLAITLAIWAHLAVGLF</sequence>
<dbReference type="Proteomes" id="UP000588647">
    <property type="component" value="Unassembled WGS sequence"/>
</dbReference>
<feature type="transmembrane region" description="Helical" evidence="1">
    <location>
        <begin position="7"/>
        <end position="26"/>
    </location>
</feature>
<name>A0A7W6MR48_9HYPH</name>
<accession>A0A7W6MR48</accession>
<evidence type="ECO:0000313" key="3">
    <source>
        <dbReference type="Proteomes" id="UP000588647"/>
    </source>
</evidence>
<dbReference type="EMBL" id="JACIEM010000005">
    <property type="protein sequence ID" value="MBB4004667.1"/>
    <property type="molecule type" value="Genomic_DNA"/>
</dbReference>
<keyword evidence="1" id="KW-0472">Membrane</keyword>
<keyword evidence="1" id="KW-1133">Transmembrane helix</keyword>
<keyword evidence="3" id="KW-1185">Reference proteome</keyword>
<feature type="transmembrane region" description="Helical" evidence="1">
    <location>
        <begin position="32"/>
        <end position="55"/>
    </location>
</feature>
<keyword evidence="1" id="KW-0812">Transmembrane</keyword>
<reference evidence="2 3" key="1">
    <citation type="submission" date="2020-08" db="EMBL/GenBank/DDBJ databases">
        <title>Genomic Encyclopedia of Type Strains, Phase IV (KMG-IV): sequencing the most valuable type-strain genomes for metagenomic binning, comparative biology and taxonomic classification.</title>
        <authorList>
            <person name="Goeker M."/>
        </authorList>
    </citation>
    <scope>NUCLEOTIDE SEQUENCE [LARGE SCALE GENOMIC DNA]</scope>
    <source>
        <strain evidence="2 3">DSM 103570</strain>
    </source>
</reference>
<proteinExistence type="predicted"/>
<comment type="caution">
    <text evidence="2">The sequence shown here is derived from an EMBL/GenBank/DDBJ whole genome shotgun (WGS) entry which is preliminary data.</text>
</comment>
<evidence type="ECO:0000256" key="1">
    <source>
        <dbReference type="SAM" id="Phobius"/>
    </source>
</evidence>
<organism evidence="2 3">
    <name type="scientific">Aurantimonas endophytica</name>
    <dbReference type="NCBI Taxonomy" id="1522175"/>
    <lineage>
        <taxon>Bacteria</taxon>
        <taxon>Pseudomonadati</taxon>
        <taxon>Pseudomonadota</taxon>
        <taxon>Alphaproteobacteria</taxon>
        <taxon>Hyphomicrobiales</taxon>
        <taxon>Aurantimonadaceae</taxon>
        <taxon>Aurantimonas</taxon>
    </lineage>
</organism>
<gene>
    <name evidence="2" type="ORF">GGR03_003762</name>
</gene>
<evidence type="ECO:0000313" key="2">
    <source>
        <dbReference type="EMBL" id="MBB4004667.1"/>
    </source>
</evidence>
<protein>
    <submittedName>
        <fullName evidence="2">Uncharacterized protein</fullName>
    </submittedName>
</protein>